<dbReference type="Pfam" id="PF08141">
    <property type="entry name" value="SspH"/>
    <property type="match status" value="1"/>
</dbReference>
<evidence type="ECO:0000256" key="3">
    <source>
        <dbReference type="ARBA" id="ARBA00022969"/>
    </source>
</evidence>
<keyword evidence="3" id="KW-0749">Sporulation</keyword>
<dbReference type="EMBL" id="JAPQES010000007">
    <property type="protein sequence ID" value="MCY6372563.1"/>
    <property type="molecule type" value="Genomic_DNA"/>
</dbReference>
<keyword evidence="5" id="KW-1185">Reference proteome</keyword>
<name>A0ABT4CU12_9CLOT</name>
<protein>
    <submittedName>
        <fullName evidence="4">H-type small acid-soluble spore protein</fullName>
    </submittedName>
</protein>
<evidence type="ECO:0000256" key="2">
    <source>
        <dbReference type="ARBA" id="ARBA00006573"/>
    </source>
</evidence>
<dbReference type="Proteomes" id="UP001079657">
    <property type="component" value="Unassembled WGS sequence"/>
</dbReference>
<evidence type="ECO:0000313" key="5">
    <source>
        <dbReference type="Proteomes" id="UP001079657"/>
    </source>
</evidence>
<evidence type="ECO:0000313" key="4">
    <source>
        <dbReference type="EMBL" id="MCY6372563.1"/>
    </source>
</evidence>
<dbReference type="NCBIfam" id="TIGR02861">
    <property type="entry name" value="SASP_H"/>
    <property type="match status" value="1"/>
</dbReference>
<accession>A0ABT4CU12</accession>
<sequence length="58" mass="6777">MIKERAEEIIDSLGVINVTYKNNPIWIKYIERENETAHIKNLKTNESMEVAISDLNED</sequence>
<reference evidence="4" key="1">
    <citation type="submission" date="2022-12" db="EMBL/GenBank/DDBJ databases">
        <authorList>
            <person name="Wang J."/>
        </authorList>
    </citation>
    <scope>NUCLEOTIDE SEQUENCE</scope>
    <source>
        <strain evidence="4">HY-42-06</strain>
    </source>
</reference>
<dbReference type="InterPro" id="IPR012610">
    <property type="entry name" value="SASP_SspH"/>
</dbReference>
<proteinExistence type="inferred from homology"/>
<comment type="similarity">
    <text evidence="2">Belongs to the SspH family.</text>
</comment>
<comment type="caution">
    <text evidence="4">The sequence shown here is derived from an EMBL/GenBank/DDBJ whole genome shotgun (WGS) entry which is preliminary data.</text>
</comment>
<dbReference type="RefSeq" id="WP_268051571.1">
    <property type="nucleotide sequence ID" value="NZ_JAPQES010000007.1"/>
</dbReference>
<gene>
    <name evidence="4" type="ORF">OXH55_18185</name>
</gene>
<organism evidence="4 5">
    <name type="scientific">Clostridium ganghwense</name>
    <dbReference type="NCBI Taxonomy" id="312089"/>
    <lineage>
        <taxon>Bacteria</taxon>
        <taxon>Bacillati</taxon>
        <taxon>Bacillota</taxon>
        <taxon>Clostridia</taxon>
        <taxon>Eubacteriales</taxon>
        <taxon>Clostridiaceae</taxon>
        <taxon>Clostridium</taxon>
    </lineage>
</organism>
<evidence type="ECO:0000256" key="1">
    <source>
        <dbReference type="ARBA" id="ARBA00004288"/>
    </source>
</evidence>
<comment type="subcellular location">
    <subcellularLocation>
        <location evidence="1">Spore core</location>
    </subcellularLocation>
</comment>